<evidence type="ECO:0000256" key="1">
    <source>
        <dbReference type="ARBA" id="ARBA00022630"/>
    </source>
</evidence>
<gene>
    <name evidence="7" type="ORF">ACHAWU_009822</name>
</gene>
<feature type="region of interest" description="Disordered" evidence="4">
    <location>
        <begin position="294"/>
        <end position="318"/>
    </location>
</feature>
<dbReference type="NCBIfam" id="TIGR00229">
    <property type="entry name" value="sensory_box"/>
    <property type="match status" value="1"/>
</dbReference>
<evidence type="ECO:0008006" key="9">
    <source>
        <dbReference type="Google" id="ProtNLM"/>
    </source>
</evidence>
<dbReference type="SUPFAM" id="SSF55785">
    <property type="entry name" value="PYP-like sensor domain (PAS domain)"/>
    <property type="match status" value="1"/>
</dbReference>
<dbReference type="CDD" id="cd14809">
    <property type="entry name" value="bZIP_AUREO-like"/>
    <property type="match status" value="1"/>
</dbReference>
<dbReference type="EMBL" id="JALLBG020000199">
    <property type="protein sequence ID" value="KAL3759675.1"/>
    <property type="molecule type" value="Genomic_DNA"/>
</dbReference>
<evidence type="ECO:0000313" key="8">
    <source>
        <dbReference type="Proteomes" id="UP001530293"/>
    </source>
</evidence>
<evidence type="ECO:0000313" key="7">
    <source>
        <dbReference type="EMBL" id="KAL3759675.1"/>
    </source>
</evidence>
<dbReference type="InterPro" id="IPR035965">
    <property type="entry name" value="PAS-like_dom_sf"/>
</dbReference>
<proteinExistence type="predicted"/>
<keyword evidence="3" id="KW-0157">Chromophore</keyword>
<feature type="domain" description="BZIP" evidence="6">
    <location>
        <begin position="308"/>
        <end position="352"/>
    </location>
</feature>
<keyword evidence="1" id="KW-0285">Flavoprotein</keyword>
<keyword evidence="8" id="KW-1185">Reference proteome</keyword>
<evidence type="ECO:0000259" key="6">
    <source>
        <dbReference type="PROSITE" id="PS50217"/>
    </source>
</evidence>
<accession>A0ABD3MGK0</accession>
<keyword evidence="2" id="KW-0288">FMN</keyword>
<evidence type="ECO:0000259" key="5">
    <source>
        <dbReference type="PROSITE" id="PS50112"/>
    </source>
</evidence>
<dbReference type="InterPro" id="IPR000014">
    <property type="entry name" value="PAS"/>
</dbReference>
<feature type="compositionally biased region" description="Low complexity" evidence="4">
    <location>
        <begin position="15"/>
        <end position="44"/>
    </location>
</feature>
<feature type="domain" description="PAS" evidence="5">
    <location>
        <begin position="432"/>
        <end position="457"/>
    </location>
</feature>
<feature type="compositionally biased region" description="Basic and acidic residues" evidence="4">
    <location>
        <begin position="303"/>
        <end position="318"/>
    </location>
</feature>
<dbReference type="InterPro" id="IPR046347">
    <property type="entry name" value="bZIP_sf"/>
</dbReference>
<dbReference type="PANTHER" id="PTHR47429:SF2">
    <property type="entry name" value="PROTEIN TWIN LOV 1"/>
    <property type="match status" value="1"/>
</dbReference>
<protein>
    <recommendedName>
        <fullName evidence="9">LOV domain-containing protein</fullName>
    </recommendedName>
</protein>
<feature type="region of interest" description="Disordered" evidence="4">
    <location>
        <begin position="15"/>
        <end position="50"/>
    </location>
</feature>
<evidence type="ECO:0000256" key="3">
    <source>
        <dbReference type="ARBA" id="ARBA00022991"/>
    </source>
</evidence>
<feature type="region of interest" description="Disordered" evidence="4">
    <location>
        <begin position="162"/>
        <end position="183"/>
    </location>
</feature>
<dbReference type="Gene3D" id="3.30.450.20">
    <property type="entry name" value="PAS domain"/>
    <property type="match status" value="1"/>
</dbReference>
<dbReference type="Proteomes" id="UP001530293">
    <property type="component" value="Unassembled WGS sequence"/>
</dbReference>
<dbReference type="AlphaFoldDB" id="A0ABD3MGK0"/>
<comment type="caution">
    <text evidence="7">The sequence shown here is derived from an EMBL/GenBank/DDBJ whole genome shotgun (WGS) entry which is preliminary data.</text>
</comment>
<evidence type="ECO:0000256" key="4">
    <source>
        <dbReference type="SAM" id="MobiDB-lite"/>
    </source>
</evidence>
<dbReference type="Pfam" id="PF07716">
    <property type="entry name" value="bZIP_2"/>
    <property type="match status" value="1"/>
</dbReference>
<dbReference type="Gene3D" id="1.20.5.170">
    <property type="match status" value="1"/>
</dbReference>
<dbReference type="SUPFAM" id="SSF57959">
    <property type="entry name" value="Leucine zipper domain"/>
    <property type="match status" value="1"/>
</dbReference>
<dbReference type="InterPro" id="IPR004827">
    <property type="entry name" value="bZIP"/>
</dbReference>
<evidence type="ECO:0000256" key="2">
    <source>
        <dbReference type="ARBA" id="ARBA00022643"/>
    </source>
</evidence>
<name>A0ABD3MGK0_9STRA</name>
<organism evidence="7 8">
    <name type="scientific">Discostella pseudostelligera</name>
    <dbReference type="NCBI Taxonomy" id="259834"/>
    <lineage>
        <taxon>Eukaryota</taxon>
        <taxon>Sar</taxon>
        <taxon>Stramenopiles</taxon>
        <taxon>Ochrophyta</taxon>
        <taxon>Bacillariophyta</taxon>
        <taxon>Coscinodiscophyceae</taxon>
        <taxon>Thalassiosirophycidae</taxon>
        <taxon>Stephanodiscales</taxon>
        <taxon>Stephanodiscaceae</taxon>
        <taxon>Discostella</taxon>
    </lineage>
</organism>
<sequence>MAPAVVVAMPQYTNATSSAANSGGNNPNSSGSSNNNASSVNNTNDFSYGTKDNGGNAADAWNMDSALDFDLLAAYLLEDVSGGGFDFSPEGMTPPVQQHHDAWGGTQDAGVITPGSISTTSYEVQQPQQQQVQQQVVQQQPRAAWVGVGGGGGGGAEEIVPSVPPPRPQQQLQQQQPMGGGSLHLHHQIPPQAQQQQVVLQQVQQQPRPSIPTFAPRAAVAAPIRAPILASSTTALQSNKRPRVAAAPAPPTTTTATALSVKAPMMSHSFTSASAYQPGGMGFGGAGGAAPAGSGGVGLGGSDRQKSQAQQDRRRERNRILARRTRLRKKFFFESLQKDVSDLQRENAALKSIVRSRLRPEDSKPLLERCNANELLPSAIHNLEDGDFDDDEGGGGAGGGGARMLDREDFSLIQSIQNSQQCFIITDPSLHDNPIVYASDDFLSLTGYTQEEVLGRNCRFLQGTETDPSKVAAIRKAVEVGEDCNVTLVNYTSEGVPFWNSLFVAALRDAEDNIVNFIGVVVKVNGPEPGDVEYGKVLK</sequence>
<dbReference type="CDD" id="cd00130">
    <property type="entry name" value="PAS"/>
    <property type="match status" value="1"/>
</dbReference>
<dbReference type="PROSITE" id="PS50217">
    <property type="entry name" value="BZIP"/>
    <property type="match status" value="1"/>
</dbReference>
<dbReference type="Pfam" id="PF13426">
    <property type="entry name" value="PAS_9"/>
    <property type="match status" value="1"/>
</dbReference>
<reference evidence="7 8" key="1">
    <citation type="submission" date="2024-10" db="EMBL/GenBank/DDBJ databases">
        <title>Updated reference genomes for cyclostephanoid diatoms.</title>
        <authorList>
            <person name="Roberts W.R."/>
            <person name="Alverson A.J."/>
        </authorList>
    </citation>
    <scope>NUCLEOTIDE SEQUENCE [LARGE SCALE GENOMIC DNA]</scope>
    <source>
        <strain evidence="7 8">AJA232-27</strain>
    </source>
</reference>
<dbReference type="PANTHER" id="PTHR47429">
    <property type="entry name" value="PROTEIN TWIN LOV 1"/>
    <property type="match status" value="1"/>
</dbReference>
<dbReference type="PROSITE" id="PS50112">
    <property type="entry name" value="PAS"/>
    <property type="match status" value="1"/>
</dbReference>